<proteinExistence type="predicted"/>
<reference evidence="1 2" key="1">
    <citation type="submission" date="2017-05" db="EMBL/GenBank/DDBJ databases">
        <authorList>
            <person name="Varghese N."/>
            <person name="Submissions S."/>
        </authorList>
    </citation>
    <scope>NUCLEOTIDE SEQUENCE [LARGE SCALE GENOMIC DNA]</scope>
    <source>
        <strain evidence="1 2">DSM 15949</strain>
    </source>
</reference>
<name>A0ABY1PEH0_9HYPH</name>
<evidence type="ECO:0000313" key="2">
    <source>
        <dbReference type="Proteomes" id="UP001157914"/>
    </source>
</evidence>
<dbReference type="EMBL" id="FXTT01000005">
    <property type="protein sequence ID" value="SMP32430.1"/>
    <property type="molecule type" value="Genomic_DNA"/>
</dbReference>
<keyword evidence="2" id="KW-1185">Reference proteome</keyword>
<dbReference type="Gene3D" id="1.20.5.190">
    <property type="match status" value="1"/>
</dbReference>
<gene>
    <name evidence="1" type="ORF">SAMN06265374_3539</name>
</gene>
<evidence type="ECO:0000313" key="1">
    <source>
        <dbReference type="EMBL" id="SMP32430.1"/>
    </source>
</evidence>
<comment type="caution">
    <text evidence="1">The sequence shown here is derived from an EMBL/GenBank/DDBJ whole genome shotgun (WGS) entry which is preliminary data.</text>
</comment>
<protein>
    <submittedName>
        <fullName evidence="1">Uncharacterized protein</fullName>
    </submittedName>
</protein>
<dbReference type="RefSeq" id="WP_155191375.1">
    <property type="nucleotide sequence ID" value="NZ_BAAAEA010000001.1"/>
</dbReference>
<sequence length="73" mass="8339">MNEKVENLILEHLRAMRSDIVGIKADLSTLKAEMTAMRQQMAGVITLQDHDHSDIAGLKLRIDRIEKRLDIVE</sequence>
<organism evidence="1 2">
    <name type="scientific">Roseibium denhamense</name>
    <dbReference type="NCBI Taxonomy" id="76305"/>
    <lineage>
        <taxon>Bacteria</taxon>
        <taxon>Pseudomonadati</taxon>
        <taxon>Pseudomonadota</taxon>
        <taxon>Alphaproteobacteria</taxon>
        <taxon>Hyphomicrobiales</taxon>
        <taxon>Stappiaceae</taxon>
        <taxon>Roseibium</taxon>
    </lineage>
</organism>
<dbReference type="Proteomes" id="UP001157914">
    <property type="component" value="Unassembled WGS sequence"/>
</dbReference>
<accession>A0ABY1PEH0</accession>